<dbReference type="Proteomes" id="UP000595197">
    <property type="component" value="Chromosome"/>
</dbReference>
<gene>
    <name evidence="2" type="ORF">IGS68_15510</name>
</gene>
<dbReference type="InterPro" id="IPR007791">
    <property type="entry name" value="DjlA_N"/>
</dbReference>
<dbReference type="Gene3D" id="1.10.3680.10">
    <property type="entry name" value="TerB-like"/>
    <property type="match status" value="1"/>
</dbReference>
<keyword evidence="3" id="KW-1185">Reference proteome</keyword>
<organism evidence="2 3">
    <name type="scientific">Skermanella cutis</name>
    <dbReference type="NCBI Taxonomy" id="2775420"/>
    <lineage>
        <taxon>Bacteria</taxon>
        <taxon>Pseudomonadati</taxon>
        <taxon>Pseudomonadota</taxon>
        <taxon>Alphaproteobacteria</taxon>
        <taxon>Rhodospirillales</taxon>
        <taxon>Azospirillaceae</taxon>
        <taxon>Skermanella</taxon>
    </lineage>
</organism>
<accession>A0ABX7B1G6</accession>
<evidence type="ECO:0000259" key="1">
    <source>
        <dbReference type="Pfam" id="PF05099"/>
    </source>
</evidence>
<name>A0ABX7B1G6_9PROT</name>
<dbReference type="InterPro" id="IPR029024">
    <property type="entry name" value="TerB-like"/>
</dbReference>
<dbReference type="Pfam" id="PF05099">
    <property type="entry name" value="TerB"/>
    <property type="match status" value="1"/>
</dbReference>
<feature type="domain" description="Co-chaperone DjlA N-terminal" evidence="1">
    <location>
        <begin position="54"/>
        <end position="108"/>
    </location>
</feature>
<dbReference type="SUPFAM" id="SSF158682">
    <property type="entry name" value="TerB-like"/>
    <property type="match status" value="1"/>
</dbReference>
<evidence type="ECO:0000313" key="3">
    <source>
        <dbReference type="Proteomes" id="UP000595197"/>
    </source>
</evidence>
<sequence>MFLSALDDLEKTAFLALADAVIQADYHLAPQEETMLSAMRAEMGLPELAEVPEMDIRTAASVIDSRRSRVAVMLELAGLAYSDGEVHAEEEILLSRIGAEFGFTDDELLAQREWVMRQLALASEAKVMMMEGA</sequence>
<proteinExistence type="predicted"/>
<protein>
    <submittedName>
        <fullName evidence="2">TerB family tellurite resistance protein</fullName>
    </submittedName>
</protein>
<dbReference type="EMBL" id="CP067420">
    <property type="protein sequence ID" value="QQP87509.1"/>
    <property type="molecule type" value="Genomic_DNA"/>
</dbReference>
<dbReference type="RefSeq" id="WP_201070745.1">
    <property type="nucleotide sequence ID" value="NZ_CP067420.1"/>
</dbReference>
<evidence type="ECO:0000313" key="2">
    <source>
        <dbReference type="EMBL" id="QQP87509.1"/>
    </source>
</evidence>
<reference evidence="2" key="1">
    <citation type="submission" date="2021-02" db="EMBL/GenBank/DDBJ databases">
        <title>Skermanella TT6 skin isolate.</title>
        <authorList>
            <person name="Lee K."/>
            <person name="Ganzorig M."/>
        </authorList>
    </citation>
    <scope>NUCLEOTIDE SEQUENCE</scope>
    <source>
        <strain evidence="2">TT6</strain>
    </source>
</reference>